<dbReference type="SMART" id="SM01101">
    <property type="entry name" value="CRISPR_assoc"/>
    <property type="match status" value="1"/>
</dbReference>
<dbReference type="EMBL" id="AUZZ01006363">
    <property type="protein sequence ID" value="EQD46635.1"/>
    <property type="molecule type" value="Genomic_DNA"/>
</dbReference>
<comment type="caution">
    <text evidence="1">The sequence shown here is derived from an EMBL/GenBank/DDBJ whole genome shotgun (WGS) entry which is preliminary data.</text>
</comment>
<proteinExistence type="predicted"/>
<dbReference type="AlphaFoldDB" id="T1AX41"/>
<dbReference type="Gene3D" id="3.30.70.1210">
    <property type="entry name" value="Crispr-associated protein, domain 2"/>
    <property type="match status" value="1"/>
</dbReference>
<protein>
    <submittedName>
        <fullName evidence="1">CRISPR-associated protein, Cse3 family</fullName>
    </submittedName>
</protein>
<accession>T1AX41</accession>
<reference evidence="1" key="1">
    <citation type="submission" date="2013-08" db="EMBL/GenBank/DDBJ databases">
        <authorList>
            <person name="Mendez C."/>
            <person name="Richter M."/>
            <person name="Ferrer M."/>
            <person name="Sanchez J."/>
        </authorList>
    </citation>
    <scope>NUCLEOTIDE SEQUENCE</scope>
</reference>
<feature type="non-terminal residue" evidence="1">
    <location>
        <position position="1"/>
    </location>
</feature>
<dbReference type="Pfam" id="PF08798">
    <property type="entry name" value="CRISPR_assoc"/>
    <property type="match status" value="1"/>
</dbReference>
<sequence length="159" mass="17270">LDVINKRPVLLAQASVRPNLSALPKGYEDAEFTSLIPLIAIIKEGLIIRYRIKANATKRPKSGPMEGKRIALGADDTKLWWTERALDAGLLLVDEPTLVSDTLIGALPEKNRLTLRPWQIDGVASIADDTKLTATLQAGIGRGRAYGCGMLSVAVLRTR</sequence>
<organism evidence="1">
    <name type="scientific">mine drainage metagenome</name>
    <dbReference type="NCBI Taxonomy" id="410659"/>
    <lineage>
        <taxon>unclassified sequences</taxon>
        <taxon>metagenomes</taxon>
        <taxon>ecological metagenomes</taxon>
    </lineage>
</organism>
<evidence type="ECO:0000313" key="1">
    <source>
        <dbReference type="EMBL" id="EQD46635.1"/>
    </source>
</evidence>
<gene>
    <name evidence="1" type="ORF">B2A_08821</name>
</gene>
<name>T1AX41_9ZZZZ</name>
<reference evidence="1" key="2">
    <citation type="journal article" date="2014" name="ISME J.">
        <title>Microbial stratification in low pH oxic and suboxic macroscopic growths along an acid mine drainage.</title>
        <authorList>
            <person name="Mendez-Garcia C."/>
            <person name="Mesa V."/>
            <person name="Sprenger R.R."/>
            <person name="Richter M."/>
            <person name="Diez M.S."/>
            <person name="Solano J."/>
            <person name="Bargiela R."/>
            <person name="Golyshina O.V."/>
            <person name="Manteca A."/>
            <person name="Ramos J.L."/>
            <person name="Gallego J.R."/>
            <person name="Llorente I."/>
            <person name="Martins Dos Santos V.A."/>
            <person name="Jensen O.N."/>
            <person name="Pelaez A.I."/>
            <person name="Sanchez J."/>
            <person name="Ferrer M."/>
        </authorList>
    </citation>
    <scope>NUCLEOTIDE SEQUENCE</scope>
</reference>
<dbReference type="InterPro" id="IPR010179">
    <property type="entry name" value="CRISPR-assoc_prot_Cse3"/>
</dbReference>
<dbReference type="SUPFAM" id="SSF117987">
    <property type="entry name" value="CRISPR-associated protein"/>
    <property type="match status" value="1"/>
</dbReference>